<comment type="caution">
    <text evidence="3">The sequence shown here is derived from an EMBL/GenBank/DDBJ whole genome shotgun (WGS) entry which is preliminary data.</text>
</comment>
<name>A0A418PM40_9BACT</name>
<evidence type="ECO:0000313" key="4">
    <source>
        <dbReference type="Proteomes" id="UP000283522"/>
    </source>
</evidence>
<feature type="chain" id="PRO_5018984949" evidence="1">
    <location>
        <begin position="26"/>
        <end position="265"/>
    </location>
</feature>
<gene>
    <name evidence="3" type="ORF">D0X99_18685</name>
</gene>
<feature type="signal peptide" evidence="1">
    <location>
        <begin position="1"/>
        <end position="25"/>
    </location>
</feature>
<evidence type="ECO:0000313" key="3">
    <source>
        <dbReference type="EMBL" id="RIW12542.1"/>
    </source>
</evidence>
<dbReference type="PROSITE" id="PS51704">
    <property type="entry name" value="GP_PDE"/>
    <property type="match status" value="1"/>
</dbReference>
<dbReference type="SUPFAM" id="SSF51695">
    <property type="entry name" value="PLC-like phosphodiesterases"/>
    <property type="match status" value="1"/>
</dbReference>
<evidence type="ECO:0000259" key="2">
    <source>
        <dbReference type="PROSITE" id="PS51704"/>
    </source>
</evidence>
<dbReference type="EMBL" id="QXML01000013">
    <property type="protein sequence ID" value="RIW12542.1"/>
    <property type="molecule type" value="Genomic_DNA"/>
</dbReference>
<keyword evidence="1" id="KW-0732">Signal</keyword>
<dbReference type="GO" id="GO:0006629">
    <property type="term" value="P:lipid metabolic process"/>
    <property type="evidence" value="ECO:0007669"/>
    <property type="project" value="InterPro"/>
</dbReference>
<dbReference type="InterPro" id="IPR017946">
    <property type="entry name" value="PLC-like_Pdiesterase_TIM-brl"/>
</dbReference>
<sequence length="265" mass="30234">MTRKFMYKLAPGLLLLLLSMVSSMAQNSFHSNKVIAHRGAWKAQGLPQNSLSSLKEAVRLGCEGSEFDVWMTADEILVVNHDHDFQGIDIETSTYERLLTKQLPNGEKIPTLKEYLTEGMKQNGTKLILEFKPSRISVERSEKVGELSVKTVQELKAERWVDYITFSYEGGKKAIATDPKVNVAYLNGDKTPAQLKEDGFFGFDYNIRVLKNKPEWITEAQQLGLTTNAWTVNNEEDMRWLLDLKVDFITTDEPEKLLEILKTRN</sequence>
<accession>A0A418PM40</accession>
<dbReference type="Gene3D" id="3.20.20.190">
    <property type="entry name" value="Phosphatidylinositol (PI) phosphodiesterase"/>
    <property type="match status" value="1"/>
</dbReference>
<dbReference type="PANTHER" id="PTHR46211">
    <property type="entry name" value="GLYCEROPHOSPHORYL DIESTER PHOSPHODIESTERASE"/>
    <property type="match status" value="1"/>
</dbReference>
<dbReference type="PROSITE" id="PS50007">
    <property type="entry name" value="PIPLC_X_DOMAIN"/>
    <property type="match status" value="1"/>
</dbReference>
<evidence type="ECO:0000256" key="1">
    <source>
        <dbReference type="SAM" id="SignalP"/>
    </source>
</evidence>
<dbReference type="RefSeq" id="WP_119479390.1">
    <property type="nucleotide sequence ID" value="NZ_QXML01000013.1"/>
</dbReference>
<feature type="domain" description="GP-PDE" evidence="2">
    <location>
        <begin position="32"/>
        <end position="261"/>
    </location>
</feature>
<dbReference type="Pfam" id="PF03009">
    <property type="entry name" value="GDPD"/>
    <property type="match status" value="1"/>
</dbReference>
<dbReference type="PANTHER" id="PTHR46211:SF1">
    <property type="entry name" value="GLYCEROPHOSPHODIESTER PHOSPHODIESTERASE, CYTOPLASMIC"/>
    <property type="match status" value="1"/>
</dbReference>
<dbReference type="Proteomes" id="UP000283522">
    <property type="component" value="Unassembled WGS sequence"/>
</dbReference>
<reference evidence="3 4" key="1">
    <citation type="submission" date="2018-09" db="EMBL/GenBank/DDBJ databases">
        <authorList>
            <person name="Wang X."/>
            <person name="Du Z."/>
        </authorList>
    </citation>
    <scope>NUCLEOTIDE SEQUENCE [LARGE SCALE GENOMIC DNA]</scope>
    <source>
        <strain evidence="3 4">N3</strain>
    </source>
</reference>
<dbReference type="AlphaFoldDB" id="A0A418PM40"/>
<dbReference type="OrthoDB" id="384721at2"/>
<protein>
    <submittedName>
        <fullName evidence="3">Glycerophosphodiester phosphodiesterase</fullName>
    </submittedName>
</protein>
<dbReference type="InterPro" id="IPR030395">
    <property type="entry name" value="GP_PDE_dom"/>
</dbReference>
<proteinExistence type="predicted"/>
<keyword evidence="4" id="KW-1185">Reference proteome</keyword>
<organism evidence="3 4">
    <name type="scientific">Algoriphagus lacus</name>
    <dbReference type="NCBI Taxonomy" id="2056311"/>
    <lineage>
        <taxon>Bacteria</taxon>
        <taxon>Pseudomonadati</taxon>
        <taxon>Bacteroidota</taxon>
        <taxon>Cytophagia</taxon>
        <taxon>Cytophagales</taxon>
        <taxon>Cyclobacteriaceae</taxon>
        <taxon>Algoriphagus</taxon>
    </lineage>
</organism>
<dbReference type="GO" id="GO:0008081">
    <property type="term" value="F:phosphoric diester hydrolase activity"/>
    <property type="evidence" value="ECO:0007669"/>
    <property type="project" value="InterPro"/>
</dbReference>